<dbReference type="Pfam" id="PF17820">
    <property type="entry name" value="PDZ_6"/>
    <property type="match status" value="1"/>
</dbReference>
<dbReference type="SUPFAM" id="SSF50630">
    <property type="entry name" value="Acid proteases"/>
    <property type="match status" value="1"/>
</dbReference>
<dbReference type="PROSITE" id="PS50106">
    <property type="entry name" value="PDZ"/>
    <property type="match status" value="1"/>
</dbReference>
<organism evidence="2 3">
    <name type="scientific">Chryseobacterium nakagawai</name>
    <dbReference type="NCBI Taxonomy" id="1241982"/>
    <lineage>
        <taxon>Bacteria</taxon>
        <taxon>Pseudomonadati</taxon>
        <taxon>Bacteroidota</taxon>
        <taxon>Flavobacteriia</taxon>
        <taxon>Flavobacteriales</taxon>
        <taxon>Weeksellaceae</taxon>
        <taxon>Chryseobacterium group</taxon>
        <taxon>Chryseobacterium</taxon>
    </lineage>
</organism>
<reference evidence="2 3" key="1">
    <citation type="submission" date="2018-11" db="EMBL/GenBank/DDBJ databases">
        <title>Proposal to divide the Flavobacteriaceae and reorganize its genera based on Amino Acid Identity values calculated from whole genome sequences.</title>
        <authorList>
            <person name="Nicholson A.C."/>
            <person name="Gulvik C.A."/>
            <person name="Whitney A.M."/>
            <person name="Humrighouse B.W."/>
            <person name="Bell M."/>
            <person name="Holmes B."/>
            <person name="Steigerwalt A.G."/>
            <person name="Villarma A."/>
            <person name="Sheth M."/>
            <person name="Batra D."/>
            <person name="Pryor J."/>
            <person name="Bernardet J.-F."/>
            <person name="Hugo C."/>
            <person name="Kampfer P."/>
            <person name="Newman J."/>
            <person name="McQuiston J.R."/>
        </authorList>
    </citation>
    <scope>NUCLEOTIDE SEQUENCE [LARGE SCALE GENOMIC DNA]</scope>
    <source>
        <strain evidence="2 3">G0041</strain>
    </source>
</reference>
<proteinExistence type="predicted"/>
<dbReference type="SUPFAM" id="SSF50156">
    <property type="entry name" value="PDZ domain-like"/>
    <property type="match status" value="1"/>
</dbReference>
<dbReference type="InterPro" id="IPR036034">
    <property type="entry name" value="PDZ_sf"/>
</dbReference>
<dbReference type="SMART" id="SM00228">
    <property type="entry name" value="PDZ"/>
    <property type="match status" value="1"/>
</dbReference>
<dbReference type="InterPro" id="IPR001478">
    <property type="entry name" value="PDZ"/>
</dbReference>
<name>A0AAD1DSA7_CHRNA</name>
<sequence length="446" mass="51082">MKLKLLLLGLLLGTFIHAQNSFRLLNTQKTVIPFQLINNLIFIPININGANLTFMVDTGVAETILFSLDNKEVKLSNVEKIKFSGLGGSLSIDGLKSERNIGRIGDEIINTSMSLYVILDEEFNISSHVGIPVNGVVGYHFFKDHPIAIDYISKKITIYENMDALKRKIRKFDEMPISIEKDKPYLNADVEMTREKKESKLLIDLGNSDAIWLFPTLIKDFVYNRPNIDDFLGRGFNGDIYGKRSRIHNFYLGDFKFEKPLTAMPDEYSIQHVSLVKDRKGSVGGEIMRRFSIIFDYANNKLYLKKNRNFDDPFHFNMSGLDFKQDGLEWQEDRVKIETQAMGGTVNGTVGNKNEVYRESFQYNFILKPIFSIAGVRKDSPAYVAGLKKDDKVISINGDKTADMKLEKILEIMKSSEGRTITMVIQRQEEKLTFRFNLEDPIPYQE</sequence>
<evidence type="ECO:0000259" key="1">
    <source>
        <dbReference type="PROSITE" id="PS50106"/>
    </source>
</evidence>
<protein>
    <submittedName>
        <fullName evidence="2">PDZ domain-containing protein</fullName>
    </submittedName>
</protein>
<keyword evidence="3" id="KW-1185">Reference proteome</keyword>
<dbReference type="KEGG" id="cnk:EG343_20060"/>
<dbReference type="Proteomes" id="UP000278288">
    <property type="component" value="Chromosome"/>
</dbReference>
<dbReference type="Gene3D" id="2.30.42.10">
    <property type="match status" value="1"/>
</dbReference>
<dbReference type="Gene3D" id="2.40.70.10">
    <property type="entry name" value="Acid Proteases"/>
    <property type="match status" value="1"/>
</dbReference>
<gene>
    <name evidence="2" type="ORF">EG343_20060</name>
</gene>
<dbReference type="EMBL" id="CP033923">
    <property type="protein sequence ID" value="AZA92718.1"/>
    <property type="molecule type" value="Genomic_DNA"/>
</dbReference>
<dbReference type="RefSeq" id="WP_123859468.1">
    <property type="nucleotide sequence ID" value="NZ_CP033923.1"/>
</dbReference>
<dbReference type="AlphaFoldDB" id="A0AAD1DSA7"/>
<feature type="domain" description="PDZ" evidence="1">
    <location>
        <begin position="373"/>
        <end position="428"/>
    </location>
</feature>
<evidence type="ECO:0000313" key="3">
    <source>
        <dbReference type="Proteomes" id="UP000278288"/>
    </source>
</evidence>
<evidence type="ECO:0000313" key="2">
    <source>
        <dbReference type="EMBL" id="AZA92718.1"/>
    </source>
</evidence>
<dbReference type="InterPro" id="IPR021109">
    <property type="entry name" value="Peptidase_aspartic_dom_sf"/>
</dbReference>
<accession>A0AAD1DSA7</accession>
<dbReference type="InterPro" id="IPR041489">
    <property type="entry name" value="PDZ_6"/>
</dbReference>